<dbReference type="SUPFAM" id="SSF56219">
    <property type="entry name" value="DNase I-like"/>
    <property type="match status" value="1"/>
</dbReference>
<dbReference type="Pfam" id="PF00078">
    <property type="entry name" value="RVT_1"/>
    <property type="match status" value="1"/>
</dbReference>
<dbReference type="PANTHER" id="PTHR47510:SF3">
    <property type="entry name" value="ENDO_EXONUCLEASE_PHOSPHATASE DOMAIN-CONTAINING PROTEIN"/>
    <property type="match status" value="1"/>
</dbReference>
<reference evidence="2" key="2">
    <citation type="submission" date="2025-09" db="UniProtKB">
        <authorList>
            <consortium name="Ensembl"/>
        </authorList>
    </citation>
    <scope>IDENTIFICATION</scope>
</reference>
<dbReference type="GO" id="GO:0008168">
    <property type="term" value="F:methyltransferase activity"/>
    <property type="evidence" value="ECO:0007669"/>
    <property type="project" value="InterPro"/>
</dbReference>
<dbReference type="Pfam" id="PF09004">
    <property type="entry name" value="ALKBH8_N"/>
    <property type="match status" value="1"/>
</dbReference>
<accession>A0A3B4TE14</accession>
<reference evidence="2" key="1">
    <citation type="submission" date="2025-08" db="UniProtKB">
        <authorList>
            <consortium name="Ensembl"/>
        </authorList>
    </citation>
    <scope>IDENTIFICATION</scope>
</reference>
<dbReference type="SUPFAM" id="SSF56672">
    <property type="entry name" value="DNA/RNA polymerases"/>
    <property type="match status" value="1"/>
</dbReference>
<evidence type="ECO:0000313" key="2">
    <source>
        <dbReference type="Ensembl" id="ENSSDUP00000004394.1"/>
    </source>
</evidence>
<evidence type="ECO:0000313" key="3">
    <source>
        <dbReference type="Proteomes" id="UP000261420"/>
    </source>
</evidence>
<dbReference type="OMA" id="CITHSKR"/>
<dbReference type="InterPro" id="IPR000477">
    <property type="entry name" value="RT_dom"/>
</dbReference>
<dbReference type="PANTHER" id="PTHR47510">
    <property type="entry name" value="REVERSE TRANSCRIPTASE DOMAIN-CONTAINING PROTEIN"/>
    <property type="match status" value="1"/>
</dbReference>
<dbReference type="InterPro" id="IPR036691">
    <property type="entry name" value="Endo/exonu/phosph_ase_sf"/>
</dbReference>
<dbReference type="GeneTree" id="ENSGT01120000271821"/>
<dbReference type="CDD" id="cd01650">
    <property type="entry name" value="RT_nLTR_like"/>
    <property type="match status" value="1"/>
</dbReference>
<dbReference type="GO" id="GO:0016706">
    <property type="term" value="F:2-oxoglutarate-dependent dioxygenase activity"/>
    <property type="evidence" value="ECO:0007669"/>
    <property type="project" value="InterPro"/>
</dbReference>
<dbReference type="InterPro" id="IPR043502">
    <property type="entry name" value="DNA/RNA_pol_sf"/>
</dbReference>
<evidence type="ECO:0000259" key="1">
    <source>
        <dbReference type="PROSITE" id="PS50878"/>
    </source>
</evidence>
<dbReference type="InterPro" id="IPR015095">
    <property type="entry name" value="AlkB_hom8_N"/>
</dbReference>
<keyword evidence="3" id="KW-1185">Reference proteome</keyword>
<dbReference type="Ensembl" id="ENSSDUT00000004489.1">
    <property type="protein sequence ID" value="ENSSDUP00000004394.1"/>
    <property type="gene ID" value="ENSSDUG00000003247.1"/>
</dbReference>
<sequence length="854" mass="95931">MILTETWLNSSVPDSFLELAGRYMLRADRTADDSGKTRGGGLSIYVNKAWCTDTSIIESHCSPDLEYLMVKSRPFYLPREFTSTVVTAAYIPPDANAKLAMKELHAAISKQQTLHPEAAFIVAGDFNHSNLKTVLPKFHQHVSCPTRGAKTLDHVYTNMADAYKAVPLPHLGQSDHLSLFLLPKYSPLIKRVKPQVRIVKVWPEGADLALQQRFEHTDWSVFATQATLDSHTDIDTYASSVLDYINTSINSVTTSKRITTFPNQKPWMNREVRLLLRARDAAFRSGDALAYRSSRADLKRGIKEAKHSYKLRIEEHFKDNSDPRRMWQGIQAITDYKSTNTSPTSSDASFPDELNSFYARFERDNQEPAIKAVLTTEHHPLILSPTDVYAALSKVNARKAAGPDGIPGRVLRACAGQLAEVLTDIFNLSLDQAAVPTCFKTTSIVPVPKHSKAESLNDFRPVALTPTIMKCLERLVLAHLKTLLPPTLDPLQFAYRQNRSTEDAISMALHSALSHLDNNNTYVRMLFIDFSSAFNTIIPSKLITKLSDLGINASLCNWILDFLTNRPQSVRLGNHTSSTLTLNTGVPQGCVLSPLLYSLFTYDCTPVHGSNSIVKFADDTTVIGLIRNNDESAYREEVQHLAEWCADNNLALNIKKTKELIVDFRKRSDTPAPLLINETEVERVTSFKFLGVHISEDLSWSLNTSTLVKKAHQRLFFLRRLKKAHLSPQILVNFYRCTIESILTNCISVWYGSCSIADQKSLQRVVKTAQRITGSPLPSIEAVQSKRCLRKARSIVRDSSHPSHRLFSLLPSGKRYRVLRSRTSRFRKSFFPAAVTLLNSQPRCPPPTHTTQRL</sequence>
<feature type="domain" description="Reverse transcriptase" evidence="1">
    <location>
        <begin position="428"/>
        <end position="694"/>
    </location>
</feature>
<organism evidence="2 3">
    <name type="scientific">Seriola dumerili</name>
    <name type="common">Greater amberjack</name>
    <name type="synonym">Caranx dumerili</name>
    <dbReference type="NCBI Taxonomy" id="41447"/>
    <lineage>
        <taxon>Eukaryota</taxon>
        <taxon>Metazoa</taxon>
        <taxon>Chordata</taxon>
        <taxon>Craniata</taxon>
        <taxon>Vertebrata</taxon>
        <taxon>Euteleostomi</taxon>
        <taxon>Actinopterygii</taxon>
        <taxon>Neopterygii</taxon>
        <taxon>Teleostei</taxon>
        <taxon>Neoteleostei</taxon>
        <taxon>Acanthomorphata</taxon>
        <taxon>Carangaria</taxon>
        <taxon>Carangiformes</taxon>
        <taxon>Carangidae</taxon>
        <taxon>Seriola</taxon>
    </lineage>
</organism>
<dbReference type="Gene3D" id="3.60.10.10">
    <property type="entry name" value="Endonuclease/exonuclease/phosphatase"/>
    <property type="match status" value="1"/>
</dbReference>
<dbReference type="AlphaFoldDB" id="A0A3B4TE14"/>
<dbReference type="Proteomes" id="UP000261420">
    <property type="component" value="Unplaced"/>
</dbReference>
<dbReference type="STRING" id="41447.ENSSDUP00000004394"/>
<dbReference type="PROSITE" id="PS50878">
    <property type="entry name" value="RT_POL"/>
    <property type="match status" value="1"/>
</dbReference>
<proteinExistence type="predicted"/>
<name>A0A3B4TE14_SERDU</name>
<protein>
    <recommendedName>
        <fullName evidence="1">Reverse transcriptase domain-containing protein</fullName>
    </recommendedName>
</protein>